<keyword evidence="2" id="KW-1185">Reference proteome</keyword>
<proteinExistence type="predicted"/>
<dbReference type="EMBL" id="OV725077">
    <property type="protein sequence ID" value="CAH1390216.1"/>
    <property type="molecule type" value="Genomic_DNA"/>
</dbReference>
<evidence type="ECO:0000313" key="2">
    <source>
        <dbReference type="Proteomes" id="UP001152798"/>
    </source>
</evidence>
<dbReference type="Proteomes" id="UP001152798">
    <property type="component" value="Chromosome 1"/>
</dbReference>
<reference evidence="1" key="1">
    <citation type="submission" date="2022-01" db="EMBL/GenBank/DDBJ databases">
        <authorList>
            <person name="King R."/>
        </authorList>
    </citation>
    <scope>NUCLEOTIDE SEQUENCE</scope>
</reference>
<sequence length="49" mass="5376">MFLVEAEVLQYSLVVMCLAGFHMPRLSEEPRVTSPALKRIEAGAADLDA</sequence>
<accession>A0A9P0EAA0</accession>
<organism evidence="1 2">
    <name type="scientific">Nezara viridula</name>
    <name type="common">Southern green stink bug</name>
    <name type="synonym">Cimex viridulus</name>
    <dbReference type="NCBI Taxonomy" id="85310"/>
    <lineage>
        <taxon>Eukaryota</taxon>
        <taxon>Metazoa</taxon>
        <taxon>Ecdysozoa</taxon>
        <taxon>Arthropoda</taxon>
        <taxon>Hexapoda</taxon>
        <taxon>Insecta</taxon>
        <taxon>Pterygota</taxon>
        <taxon>Neoptera</taxon>
        <taxon>Paraneoptera</taxon>
        <taxon>Hemiptera</taxon>
        <taxon>Heteroptera</taxon>
        <taxon>Panheteroptera</taxon>
        <taxon>Pentatomomorpha</taxon>
        <taxon>Pentatomoidea</taxon>
        <taxon>Pentatomidae</taxon>
        <taxon>Pentatominae</taxon>
        <taxon>Nezara</taxon>
    </lineage>
</organism>
<evidence type="ECO:0000313" key="1">
    <source>
        <dbReference type="EMBL" id="CAH1390216.1"/>
    </source>
</evidence>
<name>A0A9P0EAA0_NEZVI</name>
<dbReference type="AlphaFoldDB" id="A0A9P0EAA0"/>
<protein>
    <submittedName>
        <fullName evidence="1">Uncharacterized protein</fullName>
    </submittedName>
</protein>
<gene>
    <name evidence="1" type="ORF">NEZAVI_LOCUS1455</name>
</gene>